<keyword evidence="3" id="KW-1185">Reference proteome</keyword>
<protein>
    <submittedName>
        <fullName evidence="2">Polysaccharide pyruvyl transferase</fullName>
    </submittedName>
</protein>
<dbReference type="Pfam" id="PF04230">
    <property type="entry name" value="PS_pyruv_trans"/>
    <property type="match status" value="1"/>
</dbReference>
<dbReference type="GO" id="GO:0016740">
    <property type="term" value="F:transferase activity"/>
    <property type="evidence" value="ECO:0007669"/>
    <property type="project" value="UniProtKB-KW"/>
</dbReference>
<gene>
    <name evidence="2" type="ORF">SAMN05216499_110179</name>
</gene>
<dbReference type="RefSeq" id="WP_073499337.1">
    <property type="nucleotide sequence ID" value="NZ_FRBI01000010.1"/>
</dbReference>
<evidence type="ECO:0000313" key="2">
    <source>
        <dbReference type="EMBL" id="SHM36984.1"/>
    </source>
</evidence>
<sequence>MASSTAGRDKVALTGWFSFTDGEVTAGDLLSLDAVRAALDAAGIPYEVFWSPVFHPAGPALADLPRPAPHSRMVFVCGPVHGEQVEDLHSAFAASARYAVGVSVVDPRSPAVTGFHRVLARDTPDAEGVAADLSFEAPPARRPPPVAGVVLTGGQGEYGPRRRHDEVTHAVLDRLRGMDAALVRLDTRTSTAEWDLPSTAEQYEAVLRRMDVVVTNRLHGLVLALRCGIPVLAVDPVDRRAKLSAQGRALSWPAVLTPDEVGTPAFDRWWSWCLTEGRDLARARRDAAAGGGRGALTADLLDLLAQPVPLAG</sequence>
<dbReference type="InterPro" id="IPR007345">
    <property type="entry name" value="Polysacch_pyruvyl_Trfase"/>
</dbReference>
<proteinExistence type="predicted"/>
<accession>A0A1M7I8B9</accession>
<keyword evidence="2" id="KW-0808">Transferase</keyword>
<organism evidence="2 3">
    <name type="scientific">Actinacidiphila paucisporea</name>
    <dbReference type="NCBI Taxonomy" id="310782"/>
    <lineage>
        <taxon>Bacteria</taxon>
        <taxon>Bacillati</taxon>
        <taxon>Actinomycetota</taxon>
        <taxon>Actinomycetes</taxon>
        <taxon>Kitasatosporales</taxon>
        <taxon>Streptomycetaceae</taxon>
        <taxon>Actinacidiphila</taxon>
    </lineage>
</organism>
<dbReference type="EMBL" id="FRBI01000010">
    <property type="protein sequence ID" value="SHM36984.1"/>
    <property type="molecule type" value="Genomic_DNA"/>
</dbReference>
<feature type="domain" description="Polysaccharide pyruvyl transferase" evidence="1">
    <location>
        <begin position="198"/>
        <end position="235"/>
    </location>
</feature>
<name>A0A1M7I8B9_9ACTN</name>
<evidence type="ECO:0000313" key="3">
    <source>
        <dbReference type="Proteomes" id="UP000184111"/>
    </source>
</evidence>
<dbReference type="OrthoDB" id="1491277at2"/>
<evidence type="ECO:0000259" key="1">
    <source>
        <dbReference type="Pfam" id="PF04230"/>
    </source>
</evidence>
<dbReference type="AlphaFoldDB" id="A0A1M7I8B9"/>
<dbReference type="STRING" id="310782.SAMN05216499_110179"/>
<dbReference type="Proteomes" id="UP000184111">
    <property type="component" value="Unassembled WGS sequence"/>
</dbReference>
<reference evidence="2 3" key="1">
    <citation type="submission" date="2016-11" db="EMBL/GenBank/DDBJ databases">
        <authorList>
            <person name="Jaros S."/>
            <person name="Januszkiewicz K."/>
            <person name="Wedrychowicz H."/>
        </authorList>
    </citation>
    <scope>NUCLEOTIDE SEQUENCE [LARGE SCALE GENOMIC DNA]</scope>
    <source>
        <strain evidence="2 3">CGMCC 4.2025</strain>
    </source>
</reference>